<accession>A0A554LMQ0</accession>
<feature type="transmembrane region" description="Helical" evidence="1">
    <location>
        <begin position="101"/>
        <end position="118"/>
    </location>
</feature>
<organism evidence="2 3">
    <name type="scientific">Candidatus Berkelbacteria bacterium Licking1014_85</name>
    <dbReference type="NCBI Taxonomy" id="2017148"/>
    <lineage>
        <taxon>Bacteria</taxon>
        <taxon>Candidatus Berkelbacteria</taxon>
    </lineage>
</organism>
<reference evidence="2 3" key="1">
    <citation type="submission" date="2017-07" db="EMBL/GenBank/DDBJ databases">
        <title>Mechanisms for carbon and nitrogen cycling indicate functional differentiation within the Candidate Phyla Radiation.</title>
        <authorList>
            <person name="Danczak R.E."/>
            <person name="Johnston M.D."/>
            <person name="Kenah C."/>
            <person name="Slattery M."/>
            <person name="Wrighton K.C."/>
            <person name="Wilkins M.J."/>
        </authorList>
    </citation>
    <scope>NUCLEOTIDE SEQUENCE [LARGE SCALE GENOMIC DNA]</scope>
    <source>
        <strain evidence="2">Licking1014_85</strain>
    </source>
</reference>
<protein>
    <submittedName>
        <fullName evidence="2">Membrane protein containing DUF457, transmembrane</fullName>
    </submittedName>
</protein>
<sequence length="189" mass="21615">MTGKTHQIVGISAGVGYFLYSFEPQYSPATFGVILFGSHLFSLLPDLDRSTAKFWEFMPYGKVLGKITDPFVKHRNITHSLLGFIIIGFLLQLLLQKFPEYWGINIHAVFISILVAYASHIVCDCLTVEGVPLFFPLKTRVGFPPFPFDGARIMTGKWFENLIIFPIINIVLISLMYFNWQEIRTILFK</sequence>
<evidence type="ECO:0000313" key="2">
    <source>
        <dbReference type="EMBL" id="TSC93899.1"/>
    </source>
</evidence>
<dbReference type="AlphaFoldDB" id="A0A554LMQ0"/>
<keyword evidence="1" id="KW-0472">Membrane</keyword>
<feature type="transmembrane region" description="Helical" evidence="1">
    <location>
        <begin position="162"/>
        <end position="180"/>
    </location>
</feature>
<evidence type="ECO:0000256" key="1">
    <source>
        <dbReference type="SAM" id="Phobius"/>
    </source>
</evidence>
<name>A0A554LMQ0_9BACT</name>
<feature type="transmembrane region" description="Helical" evidence="1">
    <location>
        <begin position="76"/>
        <end position="95"/>
    </location>
</feature>
<keyword evidence="1 2" id="KW-0812">Transmembrane</keyword>
<dbReference type="PANTHER" id="PTHR35531:SF1">
    <property type="entry name" value="INNER MEMBRANE PROTEIN YBCI-RELATED"/>
    <property type="match status" value="1"/>
</dbReference>
<gene>
    <name evidence="2" type="ORF">CEN91_68</name>
</gene>
<keyword evidence="1" id="KW-1133">Transmembrane helix</keyword>
<dbReference type="EMBL" id="VMGI01000007">
    <property type="protein sequence ID" value="TSC93899.1"/>
    <property type="molecule type" value="Genomic_DNA"/>
</dbReference>
<comment type="caution">
    <text evidence="2">The sequence shown here is derived from an EMBL/GenBank/DDBJ whole genome shotgun (WGS) entry which is preliminary data.</text>
</comment>
<dbReference type="InterPro" id="IPR007404">
    <property type="entry name" value="YdjM-like"/>
</dbReference>
<proteinExistence type="predicted"/>
<dbReference type="PANTHER" id="PTHR35531">
    <property type="entry name" value="INNER MEMBRANE PROTEIN YBCI-RELATED"/>
    <property type="match status" value="1"/>
</dbReference>
<evidence type="ECO:0000313" key="3">
    <source>
        <dbReference type="Proteomes" id="UP000315589"/>
    </source>
</evidence>
<dbReference type="Proteomes" id="UP000315589">
    <property type="component" value="Unassembled WGS sequence"/>
</dbReference>
<dbReference type="Pfam" id="PF04307">
    <property type="entry name" value="YdjM"/>
    <property type="match status" value="1"/>
</dbReference>